<dbReference type="GO" id="GO:0008270">
    <property type="term" value="F:zinc ion binding"/>
    <property type="evidence" value="ECO:0007669"/>
    <property type="project" value="UniProtKB-KW"/>
</dbReference>
<dbReference type="InterPro" id="IPR009057">
    <property type="entry name" value="Homeodomain-like_sf"/>
</dbReference>
<dbReference type="PANTHER" id="PTHR46564">
    <property type="entry name" value="TRANSPOSASE"/>
    <property type="match status" value="1"/>
</dbReference>
<keyword evidence="1" id="KW-0863">Zinc-finger</keyword>
<evidence type="ECO:0000313" key="4">
    <source>
        <dbReference type="Proteomes" id="UP000716291"/>
    </source>
</evidence>
<feature type="domain" description="C2H2-type" evidence="2">
    <location>
        <begin position="374"/>
        <end position="396"/>
    </location>
</feature>
<dbReference type="PROSITE" id="PS00028">
    <property type="entry name" value="ZINC_FINGER_C2H2_1"/>
    <property type="match status" value="1"/>
</dbReference>
<dbReference type="AlphaFoldDB" id="A0A9P7BWB3"/>
<dbReference type="GO" id="GO:0003676">
    <property type="term" value="F:nucleic acid binding"/>
    <property type="evidence" value="ECO:0007669"/>
    <property type="project" value="InterPro"/>
</dbReference>
<dbReference type="PROSITE" id="PS50157">
    <property type="entry name" value="ZINC_FINGER_C2H2_2"/>
    <property type="match status" value="1"/>
</dbReference>
<organism evidence="3 4">
    <name type="scientific">Rhizopus oryzae</name>
    <name type="common">Mucormycosis agent</name>
    <name type="synonym">Rhizopus arrhizus var. delemar</name>
    <dbReference type="NCBI Taxonomy" id="64495"/>
    <lineage>
        <taxon>Eukaryota</taxon>
        <taxon>Fungi</taxon>
        <taxon>Fungi incertae sedis</taxon>
        <taxon>Mucoromycota</taxon>
        <taxon>Mucoromycotina</taxon>
        <taxon>Mucoromycetes</taxon>
        <taxon>Mucorales</taxon>
        <taxon>Mucorineae</taxon>
        <taxon>Rhizopodaceae</taxon>
        <taxon>Rhizopus</taxon>
    </lineage>
</organism>
<keyword evidence="1" id="KW-0862">Zinc</keyword>
<comment type="caution">
    <text evidence="3">The sequence shown here is derived from an EMBL/GenBank/DDBJ whole genome shotgun (WGS) entry which is preliminary data.</text>
</comment>
<accession>A0A9P7BWB3</accession>
<dbReference type="InterPro" id="IPR012337">
    <property type="entry name" value="RNaseH-like_sf"/>
</dbReference>
<gene>
    <name evidence="3" type="ORF">G6F64_001474</name>
</gene>
<dbReference type="InterPro" id="IPR036397">
    <property type="entry name" value="RNaseH_sf"/>
</dbReference>
<dbReference type="InterPro" id="IPR013087">
    <property type="entry name" value="Znf_C2H2_type"/>
</dbReference>
<keyword evidence="1" id="KW-0479">Metal-binding</keyword>
<dbReference type="Proteomes" id="UP000716291">
    <property type="component" value="Unassembled WGS sequence"/>
</dbReference>
<reference evidence="3" key="1">
    <citation type="journal article" date="2020" name="Microb. Genom.">
        <title>Genetic diversity of clinical and environmental Mucorales isolates obtained from an investigation of mucormycosis cases among solid organ transplant recipients.</title>
        <authorList>
            <person name="Nguyen M.H."/>
            <person name="Kaul D."/>
            <person name="Muto C."/>
            <person name="Cheng S.J."/>
            <person name="Richter R.A."/>
            <person name="Bruno V.M."/>
            <person name="Liu G."/>
            <person name="Beyhan S."/>
            <person name="Sundermann A.J."/>
            <person name="Mounaud S."/>
            <person name="Pasculle A.W."/>
            <person name="Nierman W.C."/>
            <person name="Driscoll E."/>
            <person name="Cumbie R."/>
            <person name="Clancy C.J."/>
            <person name="Dupont C.L."/>
        </authorList>
    </citation>
    <scope>NUCLEOTIDE SEQUENCE</scope>
    <source>
        <strain evidence="3">GL11</strain>
    </source>
</reference>
<evidence type="ECO:0000313" key="3">
    <source>
        <dbReference type="EMBL" id="KAG1314420.1"/>
    </source>
</evidence>
<keyword evidence="4" id="KW-1185">Reference proteome</keyword>
<dbReference type="SUPFAM" id="SSF53098">
    <property type="entry name" value="Ribonuclease H-like"/>
    <property type="match status" value="1"/>
</dbReference>
<proteinExistence type="predicted"/>
<evidence type="ECO:0000256" key="1">
    <source>
        <dbReference type="PROSITE-ProRule" id="PRU00042"/>
    </source>
</evidence>
<evidence type="ECO:0000259" key="2">
    <source>
        <dbReference type="PROSITE" id="PS50157"/>
    </source>
</evidence>
<name>A0A9P7BWB3_RHIOR</name>
<dbReference type="Pfam" id="PF13358">
    <property type="entry name" value="DDE_3"/>
    <property type="match status" value="1"/>
</dbReference>
<dbReference type="Gene3D" id="3.30.420.10">
    <property type="entry name" value="Ribonuclease H-like superfamily/Ribonuclease H"/>
    <property type="match status" value="1"/>
</dbReference>
<dbReference type="InterPro" id="IPR038717">
    <property type="entry name" value="Tc1-like_DDE_dom"/>
</dbReference>
<dbReference type="EMBL" id="JAANQT010000112">
    <property type="protein sequence ID" value="KAG1314420.1"/>
    <property type="molecule type" value="Genomic_DNA"/>
</dbReference>
<protein>
    <recommendedName>
        <fullName evidence="2">C2H2-type domain-containing protein</fullName>
    </recommendedName>
</protein>
<dbReference type="SUPFAM" id="SSF46689">
    <property type="entry name" value="Homeodomain-like"/>
    <property type="match status" value="1"/>
</dbReference>
<sequence>MNIQFLFENGKGSVVDEYGRPEPMDYIVDEEQFRLETLSSHTQYLAQLPLESEKRIDAMQVEKETKPNVDAIMRETSVKRNYTRYSDQDKVKFFKLLFERCLSAAAAAKRLGIHVRTAQKWAAQYEKDPDNIFEKRRKTGRPRTLHDEHKNAILECIDENPSIVLDEVMKKLKQMFTELKVSKTTFMAWSKKGTAAVVTVPKTRATTTTILGAISAEGLIKCSLRLPQPPSNKKRKRGYGVGQMSKGTVMEHYISFLKATMNKMDRFPHMKGHYIVMDNAPIHTSENIAKYVESRGYRCTYLPPYPPELNPIEQFWSVVKSKVKHKKFLEKEALMTRISGASNSLKLSDFKGIVRHSHKLLDKCQYQSRTNEGFVCPTCNKRLASTRRFKDHLKQHDLSLDFTVKNVRSTLDEENKNKDDTPSDMEEYYDEQLDALSQLLPPPPLVIDDASVQRKKRKTLSFTETILAASDAIATDNQSQQDKIKLAQVGR</sequence>
<dbReference type="PANTHER" id="PTHR46564:SF1">
    <property type="entry name" value="TRANSPOSASE"/>
    <property type="match status" value="1"/>
</dbReference>